<dbReference type="Gene3D" id="3.40.190.10">
    <property type="entry name" value="Periplasmic binding protein-like II"/>
    <property type="match status" value="1"/>
</dbReference>
<feature type="region of interest" description="Disordered" evidence="3">
    <location>
        <begin position="1"/>
        <end position="35"/>
    </location>
</feature>
<name>A0A139SMJ6_9BACT</name>
<gene>
    <name evidence="4" type="ORF">AXK12_04810</name>
</gene>
<comment type="subcellular location">
    <subcellularLocation>
        <location evidence="1">Periplasm</location>
    </subcellularLocation>
</comment>
<dbReference type="PANTHER" id="PTHR43649">
    <property type="entry name" value="ARABINOSE-BINDING PROTEIN-RELATED"/>
    <property type="match status" value="1"/>
</dbReference>
<dbReference type="STRING" id="1548208.AXK12_04810"/>
<evidence type="ECO:0000256" key="3">
    <source>
        <dbReference type="SAM" id="MobiDB-lite"/>
    </source>
</evidence>
<evidence type="ECO:0000256" key="2">
    <source>
        <dbReference type="ARBA" id="ARBA00008520"/>
    </source>
</evidence>
<dbReference type="InterPro" id="IPR006059">
    <property type="entry name" value="SBP"/>
</dbReference>
<sequence>MGWSGKAVAAEATPYKPSVSAQPQPRGPFSESAPETAAATVTEAAATETAPAKIELHIGHWLLHTGMREAFDATIEDYQRLHPEVRITQLPVPIRFYPAWARTQLVGGTAADITGMLALNEELISHYYLPLTEWLDTPNPYNAGTSLEGVAWRDTFFDGLNGMRALTATSGEISGVILQINSLRLYYNREMLIEITGSDTPPRDLADLQALAAKVDAYNQHSGKSIIPIAGCGPYAGYAFDRIVPSQTQRLTLDHSPARNLRVSPLELATLIIDSVFSYTKTPELRSSLELMREVSQLLTPGFMQLQRDEAIATYVQQRSLMLIAGSWDYAALIDGVPFETRALPVLGPSTADPQFGQFTLGQVAEPMDIEGSMGIIRSSPHPEAVLDFLHYLTSQRAAEKFSQISQRLSAIIDTPVPPNLAQIKSRLDGEMPGFTVDFRSFSTGHSGNHFQRYIHKIVGPKADVSGVAEHLDRELPRYLRDDIAAHLRHLQRDIQRLDATIALHYTLPPEHRARANWRRHSEVQHLRKFDALRYRPYAE</sequence>
<dbReference type="GO" id="GO:0042597">
    <property type="term" value="C:periplasmic space"/>
    <property type="evidence" value="ECO:0007669"/>
    <property type="project" value="UniProtKB-SubCell"/>
</dbReference>
<dbReference type="Proteomes" id="UP000071392">
    <property type="component" value="Unassembled WGS sequence"/>
</dbReference>
<evidence type="ECO:0000256" key="1">
    <source>
        <dbReference type="ARBA" id="ARBA00004418"/>
    </source>
</evidence>
<accession>A0A139SMJ6</accession>
<protein>
    <recommendedName>
        <fullName evidence="6">ABC transporter substrate-binding protein</fullName>
    </recommendedName>
</protein>
<comment type="caution">
    <text evidence="4">The sequence shown here is derived from an EMBL/GenBank/DDBJ whole genome shotgun (WGS) entry which is preliminary data.</text>
</comment>
<reference evidence="4 5" key="1">
    <citation type="submission" date="2016-02" db="EMBL/GenBank/DDBJ databases">
        <authorList>
            <person name="Wen L."/>
            <person name="He K."/>
            <person name="Yang H."/>
        </authorList>
    </citation>
    <scope>NUCLEOTIDE SEQUENCE [LARGE SCALE GENOMIC DNA]</scope>
    <source>
        <strain evidence="4 5">CV41</strain>
    </source>
</reference>
<dbReference type="SUPFAM" id="SSF53850">
    <property type="entry name" value="Periplasmic binding protein-like II"/>
    <property type="match status" value="1"/>
</dbReference>
<evidence type="ECO:0000313" key="5">
    <source>
        <dbReference type="Proteomes" id="UP000071392"/>
    </source>
</evidence>
<evidence type="ECO:0008006" key="6">
    <source>
        <dbReference type="Google" id="ProtNLM"/>
    </source>
</evidence>
<dbReference type="Pfam" id="PF13416">
    <property type="entry name" value="SBP_bac_8"/>
    <property type="match status" value="1"/>
</dbReference>
<proteinExistence type="inferred from homology"/>
<comment type="similarity">
    <text evidence="2">Belongs to the bacterial solute-binding protein 1 family.</text>
</comment>
<dbReference type="AlphaFoldDB" id="A0A139SMJ6"/>
<dbReference type="EMBL" id="LSZP01000035">
    <property type="protein sequence ID" value="KXU35690.1"/>
    <property type="molecule type" value="Genomic_DNA"/>
</dbReference>
<organism evidence="4 5">
    <name type="scientific">Cephaloticoccus capnophilus</name>
    <dbReference type="NCBI Taxonomy" id="1548208"/>
    <lineage>
        <taxon>Bacteria</taxon>
        <taxon>Pseudomonadati</taxon>
        <taxon>Verrucomicrobiota</taxon>
        <taxon>Opitutia</taxon>
        <taxon>Opitutales</taxon>
        <taxon>Opitutaceae</taxon>
        <taxon>Cephaloticoccus</taxon>
    </lineage>
</organism>
<dbReference type="InterPro" id="IPR050490">
    <property type="entry name" value="Bact_solute-bd_prot1"/>
</dbReference>
<keyword evidence="5" id="KW-1185">Reference proteome</keyword>
<evidence type="ECO:0000313" key="4">
    <source>
        <dbReference type="EMBL" id="KXU35690.1"/>
    </source>
</evidence>